<reference evidence="2" key="1">
    <citation type="journal article" date="2019" name="Int. J. Syst. Evol. Microbiol.">
        <title>The Global Catalogue of Microorganisms (GCM) 10K type strain sequencing project: providing services to taxonomists for standard genome sequencing and annotation.</title>
        <authorList>
            <consortium name="The Broad Institute Genomics Platform"/>
            <consortium name="The Broad Institute Genome Sequencing Center for Infectious Disease"/>
            <person name="Wu L."/>
            <person name="Ma J."/>
        </authorList>
    </citation>
    <scope>NUCLEOTIDE SEQUENCE [LARGE SCALE GENOMIC DNA]</scope>
    <source>
        <strain evidence="2">JCM 30234</strain>
    </source>
</reference>
<sequence length="94" mass="10819">MSTFIKQMVRSKLQQLTTDELLYHAQKYHFSINRKQATDITAYLQQASIDPFDPASRDKMVQELARITDDETADQAETLFQKIVAAYGLDDLFS</sequence>
<dbReference type="Pfam" id="PF11116">
    <property type="entry name" value="DUF2624"/>
    <property type="match status" value="1"/>
</dbReference>
<accession>A0ABW2UW28</accession>
<gene>
    <name evidence="1" type="ORF">ACFQU8_12870</name>
</gene>
<comment type="caution">
    <text evidence="1">The sequence shown here is derived from an EMBL/GenBank/DDBJ whole genome shotgun (WGS) entry which is preliminary data.</text>
</comment>
<proteinExistence type="predicted"/>
<organism evidence="1 2">
    <name type="scientific">Lentibacillus kimchii</name>
    <dbReference type="NCBI Taxonomy" id="1542911"/>
    <lineage>
        <taxon>Bacteria</taxon>
        <taxon>Bacillati</taxon>
        <taxon>Bacillota</taxon>
        <taxon>Bacilli</taxon>
        <taxon>Bacillales</taxon>
        <taxon>Bacillaceae</taxon>
        <taxon>Lentibacillus</taxon>
    </lineage>
</organism>
<dbReference type="RefSeq" id="WP_382360985.1">
    <property type="nucleotide sequence ID" value="NZ_JBHTGR010000057.1"/>
</dbReference>
<protein>
    <submittedName>
        <fullName evidence="1">DUF2624 family protein</fullName>
    </submittedName>
</protein>
<keyword evidence="2" id="KW-1185">Reference proteome</keyword>
<name>A0ABW2UW28_9BACI</name>
<dbReference type="InterPro" id="IPR020277">
    <property type="entry name" value="DUF2624"/>
</dbReference>
<dbReference type="EMBL" id="JBHTGR010000057">
    <property type="protein sequence ID" value="MFC7748081.1"/>
    <property type="molecule type" value="Genomic_DNA"/>
</dbReference>
<dbReference type="Proteomes" id="UP001596620">
    <property type="component" value="Unassembled WGS sequence"/>
</dbReference>
<evidence type="ECO:0000313" key="2">
    <source>
        <dbReference type="Proteomes" id="UP001596620"/>
    </source>
</evidence>
<evidence type="ECO:0000313" key="1">
    <source>
        <dbReference type="EMBL" id="MFC7748081.1"/>
    </source>
</evidence>